<protein>
    <submittedName>
        <fullName evidence="1">Uncharacterized protein</fullName>
    </submittedName>
</protein>
<gene>
    <name evidence="1" type="ORF">PCANC_02798</name>
</gene>
<name>A0A2N5W476_9BASI</name>
<accession>A0A2N5W476</accession>
<sequence length="71" mass="7986">MDNILCEFIASRNAPPDRTLNRSAPAYHAVQVPLRSTVSCYLFLPNPFHVGFLASHLHYHTAIIFTKPPPL</sequence>
<dbReference type="EMBL" id="PGCJ01000015">
    <property type="protein sequence ID" value="PLW57037.1"/>
    <property type="molecule type" value="Genomic_DNA"/>
</dbReference>
<comment type="caution">
    <text evidence="1">The sequence shown here is derived from an EMBL/GenBank/DDBJ whole genome shotgun (WGS) entry which is preliminary data.</text>
</comment>
<proteinExistence type="predicted"/>
<dbReference type="AlphaFoldDB" id="A0A2N5W476"/>
<dbReference type="Proteomes" id="UP000235388">
    <property type="component" value="Unassembled WGS sequence"/>
</dbReference>
<keyword evidence="2" id="KW-1185">Reference proteome</keyword>
<organism evidence="1 2">
    <name type="scientific">Puccinia coronata f. sp. avenae</name>
    <dbReference type="NCBI Taxonomy" id="200324"/>
    <lineage>
        <taxon>Eukaryota</taxon>
        <taxon>Fungi</taxon>
        <taxon>Dikarya</taxon>
        <taxon>Basidiomycota</taxon>
        <taxon>Pucciniomycotina</taxon>
        <taxon>Pucciniomycetes</taxon>
        <taxon>Pucciniales</taxon>
        <taxon>Pucciniaceae</taxon>
        <taxon>Puccinia</taxon>
    </lineage>
</organism>
<evidence type="ECO:0000313" key="2">
    <source>
        <dbReference type="Proteomes" id="UP000235388"/>
    </source>
</evidence>
<evidence type="ECO:0000313" key="1">
    <source>
        <dbReference type="EMBL" id="PLW57037.1"/>
    </source>
</evidence>
<reference evidence="1 2" key="1">
    <citation type="submission" date="2017-11" db="EMBL/GenBank/DDBJ databases">
        <title>De novo assembly and phasing of dikaryotic genomes from two isolates of Puccinia coronata f. sp. avenae, the causal agent of oat crown rust.</title>
        <authorList>
            <person name="Miller M.E."/>
            <person name="Zhang Y."/>
            <person name="Omidvar V."/>
            <person name="Sperschneider J."/>
            <person name="Schwessinger B."/>
            <person name="Raley C."/>
            <person name="Palmer J.M."/>
            <person name="Garnica D."/>
            <person name="Upadhyaya N."/>
            <person name="Rathjen J."/>
            <person name="Taylor J.M."/>
            <person name="Park R.F."/>
            <person name="Dodds P.N."/>
            <person name="Hirsch C.D."/>
            <person name="Kianian S.F."/>
            <person name="Figueroa M."/>
        </authorList>
    </citation>
    <scope>NUCLEOTIDE SEQUENCE [LARGE SCALE GENOMIC DNA]</scope>
    <source>
        <strain evidence="1">12NC29</strain>
    </source>
</reference>